<protein>
    <submittedName>
        <fullName evidence="5">Quinoprotein dehydrogenase-associated SoxYZ-like carrier</fullName>
    </submittedName>
</protein>
<reference evidence="5 6" key="1">
    <citation type="submission" date="2024-08" db="EMBL/GenBank/DDBJ databases">
        <authorList>
            <person name="Lu H."/>
        </authorList>
    </citation>
    <scope>NUCLEOTIDE SEQUENCE [LARGE SCALE GENOMIC DNA]</scope>
    <source>
        <strain evidence="5 6">BYS180W</strain>
    </source>
</reference>
<evidence type="ECO:0000259" key="4">
    <source>
        <dbReference type="Pfam" id="PF13501"/>
    </source>
</evidence>
<keyword evidence="2" id="KW-0732">Signal</keyword>
<gene>
    <name evidence="5" type="ORF">ACG0Z6_11930</name>
</gene>
<dbReference type="NCBIfam" id="TIGR04557">
    <property type="entry name" value="fuse_rel_SoxYZ"/>
    <property type="match status" value="1"/>
</dbReference>
<dbReference type="Pfam" id="PF13501">
    <property type="entry name" value="SoxY"/>
    <property type="match status" value="1"/>
</dbReference>
<dbReference type="EMBL" id="JBIGHZ010000004">
    <property type="protein sequence ID" value="MFG6448942.1"/>
    <property type="molecule type" value="Genomic_DNA"/>
</dbReference>
<feature type="compositionally biased region" description="Pro residues" evidence="1">
    <location>
        <begin position="27"/>
        <end position="38"/>
    </location>
</feature>
<sequence length="276" mass="30054">MAPTSQRRQALQGLGLLLLAPQGWATNPPPRPAPPPNPEHSARWQGIRRSLFGDQALLEPGSALQLDMPARAVDAAQVPLRLQAQPLPQAGEVQALWLVIDENPSPLSMALTLHGPALAFVQTRVRVDSYTHVRAIARWRDGSLRMATHYIKAAGGCAAPPLPAQGARALGDIELQVQSPAEGVQELQARIEHPNHNGLALDPLTRLATPAHFLSELKLSLDEQPLLQAQLDFSISDPPTLSLRWRGAAQGQLRLHATDNRDQHFQQTLQLCAVPR</sequence>
<evidence type="ECO:0000259" key="3">
    <source>
        <dbReference type="Pfam" id="PF08770"/>
    </source>
</evidence>
<feature type="domain" description="Ig-like SoxY" evidence="4">
    <location>
        <begin position="49"/>
        <end position="157"/>
    </location>
</feature>
<dbReference type="Pfam" id="PF08770">
    <property type="entry name" value="SoxZ"/>
    <property type="match status" value="1"/>
</dbReference>
<proteinExistence type="predicted"/>
<dbReference type="Gene3D" id="2.60.40.10">
    <property type="entry name" value="Immunoglobulins"/>
    <property type="match status" value="1"/>
</dbReference>
<evidence type="ECO:0000256" key="2">
    <source>
        <dbReference type="SAM" id="SignalP"/>
    </source>
</evidence>
<dbReference type="InterPro" id="IPR032711">
    <property type="entry name" value="SoxY"/>
</dbReference>
<dbReference type="Proteomes" id="UP001606099">
    <property type="component" value="Unassembled WGS sequence"/>
</dbReference>
<dbReference type="InterPro" id="IPR030831">
    <property type="entry name" value="Fuse-rel_SoxYZ"/>
</dbReference>
<dbReference type="InterPro" id="IPR013783">
    <property type="entry name" value="Ig-like_fold"/>
</dbReference>
<comment type="caution">
    <text evidence="5">The sequence shown here is derived from an EMBL/GenBank/DDBJ whole genome shotgun (WGS) entry which is preliminary data.</text>
</comment>
<accession>A0ABW7FX99</accession>
<organism evidence="5 6">
    <name type="scientific">Roseateles rivi</name>
    <dbReference type="NCBI Taxonomy" id="3299028"/>
    <lineage>
        <taxon>Bacteria</taxon>
        <taxon>Pseudomonadati</taxon>
        <taxon>Pseudomonadota</taxon>
        <taxon>Betaproteobacteria</taxon>
        <taxon>Burkholderiales</taxon>
        <taxon>Sphaerotilaceae</taxon>
        <taxon>Roseateles</taxon>
    </lineage>
</organism>
<feature type="signal peptide" evidence="2">
    <location>
        <begin position="1"/>
        <end position="25"/>
    </location>
</feature>
<feature type="domain" description="Sulphur oxidation protein SoxZ" evidence="3">
    <location>
        <begin position="181"/>
        <end position="269"/>
    </location>
</feature>
<dbReference type="InterPro" id="IPR014880">
    <property type="entry name" value="SoxZ_dom"/>
</dbReference>
<evidence type="ECO:0000313" key="6">
    <source>
        <dbReference type="Proteomes" id="UP001606099"/>
    </source>
</evidence>
<dbReference type="InterPro" id="IPR014756">
    <property type="entry name" value="Ig_E-set"/>
</dbReference>
<feature type="chain" id="PRO_5045459408" evidence="2">
    <location>
        <begin position="26"/>
        <end position="276"/>
    </location>
</feature>
<dbReference type="SUPFAM" id="SSF81296">
    <property type="entry name" value="E set domains"/>
    <property type="match status" value="1"/>
</dbReference>
<evidence type="ECO:0000313" key="5">
    <source>
        <dbReference type="EMBL" id="MFG6448942.1"/>
    </source>
</evidence>
<evidence type="ECO:0000256" key="1">
    <source>
        <dbReference type="SAM" id="MobiDB-lite"/>
    </source>
</evidence>
<dbReference type="RefSeq" id="WP_394461661.1">
    <property type="nucleotide sequence ID" value="NZ_JBIGHZ010000004.1"/>
</dbReference>
<name>A0ABW7FX99_9BURK</name>
<keyword evidence="6" id="KW-1185">Reference proteome</keyword>
<dbReference type="InterPro" id="IPR038162">
    <property type="entry name" value="SoxY_sf"/>
</dbReference>
<feature type="region of interest" description="Disordered" evidence="1">
    <location>
        <begin position="21"/>
        <end position="41"/>
    </location>
</feature>
<dbReference type="Gene3D" id="2.60.40.2470">
    <property type="entry name" value="SoxY domain"/>
    <property type="match status" value="1"/>
</dbReference>